<dbReference type="RefSeq" id="WP_146854746.1">
    <property type="nucleotide sequence ID" value="NZ_BKAG01000055.1"/>
</dbReference>
<name>A0A512MFY4_9BACT</name>
<proteinExistence type="predicted"/>
<accession>A0A512MFY4</accession>
<organism evidence="2 3">
    <name type="scientific">Brevifollis gellanilyticus</name>
    <dbReference type="NCBI Taxonomy" id="748831"/>
    <lineage>
        <taxon>Bacteria</taxon>
        <taxon>Pseudomonadati</taxon>
        <taxon>Verrucomicrobiota</taxon>
        <taxon>Verrucomicrobiia</taxon>
        <taxon>Verrucomicrobiales</taxon>
        <taxon>Verrucomicrobiaceae</taxon>
    </lineage>
</organism>
<evidence type="ECO:0000256" key="1">
    <source>
        <dbReference type="SAM" id="SignalP"/>
    </source>
</evidence>
<dbReference type="AlphaFoldDB" id="A0A512MFY4"/>
<evidence type="ECO:0000313" key="2">
    <source>
        <dbReference type="EMBL" id="GEP45652.1"/>
    </source>
</evidence>
<protein>
    <recommendedName>
        <fullName evidence="4">PsbP C-terminal domain-containing protein</fullName>
    </recommendedName>
</protein>
<feature type="signal peptide" evidence="1">
    <location>
        <begin position="1"/>
        <end position="21"/>
    </location>
</feature>
<evidence type="ECO:0000313" key="3">
    <source>
        <dbReference type="Proteomes" id="UP000321577"/>
    </source>
</evidence>
<comment type="caution">
    <text evidence="2">The sequence shown here is derived from an EMBL/GenBank/DDBJ whole genome shotgun (WGS) entry which is preliminary data.</text>
</comment>
<sequence>MKRRIVCTLLLSLTLTLTATAKDVGFPKEEPAVSLAKPEGWKSKFEEGRLYITTEDDESVIIEVSALKTPKAKGAEALAEMKASVEETFKNVEYKPMQEGGSNNVGLYILNGTGEDEDGKAVLNAIMVTNGDNDDLYMVFIASTPEGSKEYGEDIATILASIKKP</sequence>
<evidence type="ECO:0008006" key="4">
    <source>
        <dbReference type="Google" id="ProtNLM"/>
    </source>
</evidence>
<gene>
    <name evidence="2" type="ORF">BGE01nite_49430</name>
</gene>
<keyword evidence="1" id="KW-0732">Signal</keyword>
<feature type="chain" id="PRO_5022126131" description="PsbP C-terminal domain-containing protein" evidence="1">
    <location>
        <begin position="22"/>
        <end position="165"/>
    </location>
</feature>
<keyword evidence="3" id="KW-1185">Reference proteome</keyword>
<reference evidence="2 3" key="1">
    <citation type="submission" date="2019-07" db="EMBL/GenBank/DDBJ databases">
        <title>Whole genome shotgun sequence of Brevifollis gellanilyticus NBRC 108608.</title>
        <authorList>
            <person name="Hosoyama A."/>
            <person name="Uohara A."/>
            <person name="Ohji S."/>
            <person name="Ichikawa N."/>
        </authorList>
    </citation>
    <scope>NUCLEOTIDE SEQUENCE [LARGE SCALE GENOMIC DNA]</scope>
    <source>
        <strain evidence="2 3">NBRC 108608</strain>
    </source>
</reference>
<dbReference type="EMBL" id="BKAG01000055">
    <property type="protein sequence ID" value="GEP45652.1"/>
    <property type="molecule type" value="Genomic_DNA"/>
</dbReference>
<dbReference type="Proteomes" id="UP000321577">
    <property type="component" value="Unassembled WGS sequence"/>
</dbReference>